<evidence type="ECO:0000256" key="1">
    <source>
        <dbReference type="ARBA" id="ARBA00004370"/>
    </source>
</evidence>
<dbReference type="PROSITE" id="PS50010">
    <property type="entry name" value="DH_2"/>
    <property type="match status" value="1"/>
</dbReference>
<dbReference type="SUPFAM" id="SSF48097">
    <property type="entry name" value="Regulator of G-protein signaling, RGS"/>
    <property type="match status" value="1"/>
</dbReference>
<name>A0ABQ9TIA4_SAGOE</name>
<dbReference type="Gene3D" id="1.20.900.10">
    <property type="entry name" value="Dbl homology (DH) domain"/>
    <property type="match status" value="1"/>
</dbReference>
<feature type="compositionally biased region" description="Low complexity" evidence="3">
    <location>
        <begin position="314"/>
        <end position="327"/>
    </location>
</feature>
<evidence type="ECO:0000256" key="3">
    <source>
        <dbReference type="SAM" id="MobiDB-lite"/>
    </source>
</evidence>
<protein>
    <submittedName>
        <fullName evidence="5">Rho guanine nucleotide exchange factor 11</fullName>
    </submittedName>
</protein>
<organism evidence="5 6">
    <name type="scientific">Saguinus oedipus</name>
    <name type="common">Cotton-top tamarin</name>
    <name type="synonym">Oedipomidas oedipus</name>
    <dbReference type="NCBI Taxonomy" id="9490"/>
    <lineage>
        <taxon>Eukaryota</taxon>
        <taxon>Metazoa</taxon>
        <taxon>Chordata</taxon>
        <taxon>Craniata</taxon>
        <taxon>Vertebrata</taxon>
        <taxon>Euteleostomi</taxon>
        <taxon>Mammalia</taxon>
        <taxon>Eutheria</taxon>
        <taxon>Euarchontoglires</taxon>
        <taxon>Primates</taxon>
        <taxon>Haplorrhini</taxon>
        <taxon>Platyrrhini</taxon>
        <taxon>Cebidae</taxon>
        <taxon>Callitrichinae</taxon>
        <taxon>Saguinus</taxon>
    </lineage>
</organism>
<dbReference type="InterPro" id="IPR015212">
    <property type="entry name" value="RGS-like_dom"/>
</dbReference>
<feature type="region of interest" description="Disordered" evidence="3">
    <location>
        <begin position="236"/>
        <end position="300"/>
    </location>
</feature>
<dbReference type="SUPFAM" id="SSF48065">
    <property type="entry name" value="DBL homology domain (DH-domain)"/>
    <property type="match status" value="1"/>
</dbReference>
<feature type="compositionally biased region" description="Basic and acidic residues" evidence="3">
    <location>
        <begin position="264"/>
        <end position="300"/>
    </location>
</feature>
<evidence type="ECO:0000313" key="6">
    <source>
        <dbReference type="Proteomes" id="UP001266305"/>
    </source>
</evidence>
<dbReference type="InterPro" id="IPR036305">
    <property type="entry name" value="RGS_sf"/>
</dbReference>
<dbReference type="Proteomes" id="UP001266305">
    <property type="component" value="Unassembled WGS sequence"/>
</dbReference>
<proteinExistence type="predicted"/>
<dbReference type="InterPro" id="IPR035899">
    <property type="entry name" value="DBL_dom_sf"/>
</dbReference>
<evidence type="ECO:0000259" key="4">
    <source>
        <dbReference type="PROSITE" id="PS50010"/>
    </source>
</evidence>
<reference evidence="5 6" key="1">
    <citation type="submission" date="2023-05" db="EMBL/GenBank/DDBJ databases">
        <title>B98-5 Cell Line De Novo Hybrid Assembly: An Optical Mapping Approach.</title>
        <authorList>
            <person name="Kananen K."/>
            <person name="Auerbach J.A."/>
            <person name="Kautto E."/>
            <person name="Blachly J.S."/>
        </authorList>
    </citation>
    <scope>NUCLEOTIDE SEQUENCE [LARGE SCALE GENOMIC DNA]</scope>
    <source>
        <strain evidence="5">B95-8</strain>
        <tissue evidence="5">Cell line</tissue>
    </source>
</reference>
<evidence type="ECO:0000313" key="5">
    <source>
        <dbReference type="EMBL" id="KAK2084469.1"/>
    </source>
</evidence>
<keyword evidence="6" id="KW-1185">Reference proteome</keyword>
<dbReference type="Gene3D" id="1.10.167.10">
    <property type="entry name" value="Regulator of G-protein Signalling 4, domain 2"/>
    <property type="match status" value="2"/>
</dbReference>
<feature type="domain" description="DH" evidence="4">
    <location>
        <begin position="381"/>
        <end position="467"/>
    </location>
</feature>
<dbReference type="Pfam" id="PF09128">
    <property type="entry name" value="RGS-like"/>
    <property type="match status" value="1"/>
</dbReference>
<dbReference type="PANTHER" id="PTHR45872:SF1">
    <property type="entry name" value="RHO GUANINE NUCLEOTIDE EXCHANGE FACTOR 11"/>
    <property type="match status" value="1"/>
</dbReference>
<evidence type="ECO:0000256" key="2">
    <source>
        <dbReference type="ARBA" id="ARBA00023136"/>
    </source>
</evidence>
<keyword evidence="2" id="KW-0472">Membrane</keyword>
<feature type="compositionally biased region" description="Basic and acidic residues" evidence="3">
    <location>
        <begin position="178"/>
        <end position="196"/>
    </location>
</feature>
<comment type="subcellular location">
    <subcellularLocation>
        <location evidence="1">Membrane</location>
    </subcellularLocation>
</comment>
<feature type="region of interest" description="Disordered" evidence="3">
    <location>
        <begin position="308"/>
        <end position="327"/>
    </location>
</feature>
<feature type="region of interest" description="Disordered" evidence="3">
    <location>
        <begin position="164"/>
        <end position="218"/>
    </location>
</feature>
<gene>
    <name evidence="5" type="primary">ARHGEF11_5</name>
    <name evidence="5" type="ORF">P7K49_037502</name>
</gene>
<dbReference type="InterPro" id="IPR000219">
    <property type="entry name" value="DH_dom"/>
</dbReference>
<comment type="caution">
    <text evidence="5">The sequence shown here is derived from an EMBL/GenBank/DDBJ whole genome shotgun (WGS) entry which is preliminary data.</text>
</comment>
<dbReference type="PANTHER" id="PTHR45872">
    <property type="entry name" value="RHO GUANINE NUCLEOTIDE EXCHANGE FACTOR 2, ISOFORM D"/>
    <property type="match status" value="1"/>
</dbReference>
<sequence>MPEIQEQIHDYRTKRTLGLGSLYGENDLLDLDGDPLRERQVAEKQLAALGDIFLSPSSTSCLILLPLEDGESCPHAALVRLRAADVKGVAEPRAPDSHLVVMTDHGPHKCDELSASPAGPLPDLSPFLPLRSYLSRSKYEEDRSAPMDFALNTYMSHAGIRLREARPSNTAEKAQSAPDKDNNSKKEKDALEDKKRNPILKYIGKPKSSSQSTFHIPLSPVEVKPGNVRNIIQHFENNQQYDAPEPGTQRLSTGSFPEDLLESDSSRSEIRLGRSESLKGREEMKRSRKAENVPRSRSDVDMDAAAEATRLHQSASSSASSLSTRSIESPSLGFCTDALLPHLLEDDLGQLSDLEPEPDAQNWQHTVGKDVVAGLTQREIDRQEVINELFVTEASHLRTLRVLDLIFYQRMKKENLMPREELARLFPNLPELIEIHSKEPVPLQTPPLLPFSFLFHFGPPARTSLSR</sequence>
<dbReference type="InterPro" id="IPR044926">
    <property type="entry name" value="RGS_subdomain_2"/>
</dbReference>
<dbReference type="Pfam" id="PF00621">
    <property type="entry name" value="RhoGEF"/>
    <property type="match status" value="1"/>
</dbReference>
<accession>A0ABQ9TIA4</accession>
<dbReference type="EMBL" id="JASSZA010000022">
    <property type="protein sequence ID" value="KAK2084469.1"/>
    <property type="molecule type" value="Genomic_DNA"/>
</dbReference>